<name>S4P2T7_9NEOP</name>
<protein>
    <submittedName>
        <fullName evidence="2">Zinc finger protein 687</fullName>
    </submittedName>
</protein>
<dbReference type="SMART" id="SM00355">
    <property type="entry name" value="ZnF_C2H2"/>
    <property type="match status" value="2"/>
</dbReference>
<dbReference type="EMBL" id="GAIX01006764">
    <property type="protein sequence ID" value="JAA85796.1"/>
    <property type="molecule type" value="Transcribed_RNA"/>
</dbReference>
<dbReference type="InterPro" id="IPR036236">
    <property type="entry name" value="Znf_C2H2_sf"/>
</dbReference>
<reference evidence="2" key="1">
    <citation type="journal article" date="2013" name="BMC Genomics">
        <title>Unscrambling butterfly oogenesis.</title>
        <authorList>
            <person name="Carter J.M."/>
            <person name="Baker S.C."/>
            <person name="Pink R."/>
            <person name="Carter D.R."/>
            <person name="Collins A."/>
            <person name="Tomlin J."/>
            <person name="Gibbs M."/>
            <person name="Breuker C.J."/>
        </authorList>
    </citation>
    <scope>NUCLEOTIDE SEQUENCE</scope>
    <source>
        <tissue evidence="2">Ovary</tissue>
    </source>
</reference>
<feature type="domain" description="C2H2-type" evidence="1">
    <location>
        <begin position="10"/>
        <end position="30"/>
    </location>
</feature>
<dbReference type="InterPro" id="IPR013087">
    <property type="entry name" value="Znf_C2H2_type"/>
</dbReference>
<dbReference type="PROSITE" id="PS00028">
    <property type="entry name" value="ZINC_FINGER_C2H2_1"/>
    <property type="match status" value="1"/>
</dbReference>
<reference evidence="2" key="2">
    <citation type="submission" date="2013-05" db="EMBL/GenBank/DDBJ databases">
        <authorList>
            <person name="Carter J.-M."/>
            <person name="Baker S.C."/>
            <person name="Pink R."/>
            <person name="Carter D.R.F."/>
            <person name="Collins A."/>
            <person name="Tomlin J."/>
            <person name="Gibbs M."/>
            <person name="Breuker C.J."/>
        </authorList>
    </citation>
    <scope>NUCLEOTIDE SEQUENCE</scope>
    <source>
        <tissue evidence="2">Ovary</tissue>
    </source>
</reference>
<dbReference type="SUPFAM" id="SSF57667">
    <property type="entry name" value="beta-beta-alpha zinc fingers"/>
    <property type="match status" value="1"/>
</dbReference>
<dbReference type="Gene3D" id="3.30.160.60">
    <property type="entry name" value="Classic Zinc Finger"/>
    <property type="match status" value="1"/>
</dbReference>
<organism evidence="2">
    <name type="scientific">Pararge aegeria</name>
    <name type="common">speckled wood butterfly</name>
    <dbReference type="NCBI Taxonomy" id="116150"/>
    <lineage>
        <taxon>Eukaryota</taxon>
        <taxon>Metazoa</taxon>
        <taxon>Ecdysozoa</taxon>
        <taxon>Arthropoda</taxon>
        <taxon>Hexapoda</taxon>
        <taxon>Insecta</taxon>
        <taxon>Pterygota</taxon>
        <taxon>Neoptera</taxon>
        <taxon>Endopterygota</taxon>
        <taxon>Lepidoptera</taxon>
        <taxon>Glossata</taxon>
        <taxon>Ditrysia</taxon>
        <taxon>Papilionoidea</taxon>
        <taxon>Nymphalidae</taxon>
        <taxon>Satyrinae</taxon>
        <taxon>Satyrini</taxon>
        <taxon>Parargina</taxon>
        <taxon>Pararge</taxon>
    </lineage>
</organism>
<feature type="non-terminal residue" evidence="2">
    <location>
        <position position="97"/>
    </location>
</feature>
<proteinExistence type="predicted"/>
<accession>S4P2T7</accession>
<evidence type="ECO:0000313" key="2">
    <source>
        <dbReference type="EMBL" id="JAA85796.1"/>
    </source>
</evidence>
<sequence>MHNMQEEHSCPICMFKLPTVCALEAHLRIHLKIPPYFCPECGMHLPHRLTSYPFDHDCKGFKFMKSATTLSCQFEGCKALIHPDEHRTHFKTHLKKS</sequence>
<dbReference type="AlphaFoldDB" id="S4P2T7"/>
<evidence type="ECO:0000259" key="1">
    <source>
        <dbReference type="PROSITE" id="PS00028"/>
    </source>
</evidence>